<dbReference type="SUPFAM" id="SSF160272">
    <property type="entry name" value="Shew3726-like"/>
    <property type="match status" value="1"/>
</dbReference>
<reference evidence="1" key="2">
    <citation type="submission" date="2020-09" db="EMBL/GenBank/DDBJ databases">
        <authorList>
            <person name="Sun Q."/>
            <person name="Zhou Y."/>
        </authorList>
    </citation>
    <scope>NUCLEOTIDE SEQUENCE</scope>
    <source>
        <strain evidence="1">CGMCC 1.3617</strain>
    </source>
</reference>
<evidence type="ECO:0000313" key="2">
    <source>
        <dbReference type="Proteomes" id="UP000661507"/>
    </source>
</evidence>
<name>A0A917KCP0_9PROT</name>
<dbReference type="Proteomes" id="UP000661507">
    <property type="component" value="Unassembled WGS sequence"/>
</dbReference>
<sequence length="108" mass="11852">MTEMETPAPPRWDGQRLIFELNMDDGTLVRCAISRLALLGVSGGGSFHGTDLMTRFAEARPRIEAAAHAKLRERSSPPLGILHIWEDDILDPTPGASPRAMQASMRRG</sequence>
<dbReference type="InterPro" id="IPR036692">
    <property type="entry name" value="Shew3726-like_sf"/>
</dbReference>
<evidence type="ECO:0008006" key="3">
    <source>
        <dbReference type="Google" id="ProtNLM"/>
    </source>
</evidence>
<dbReference type="EMBL" id="BMKW01000002">
    <property type="protein sequence ID" value="GGJ06208.1"/>
    <property type="molecule type" value="Genomic_DNA"/>
</dbReference>
<protein>
    <recommendedName>
        <fullName evidence="3">DUF1488 domain-containing protein</fullName>
    </recommendedName>
</protein>
<proteinExistence type="predicted"/>
<dbReference type="RefSeq" id="WP_188965921.1">
    <property type="nucleotide sequence ID" value="NZ_BMKW01000002.1"/>
</dbReference>
<dbReference type="Pfam" id="PF07369">
    <property type="entry name" value="DUF1488"/>
    <property type="match status" value="1"/>
</dbReference>
<evidence type="ECO:0000313" key="1">
    <source>
        <dbReference type="EMBL" id="GGJ06208.1"/>
    </source>
</evidence>
<dbReference type="InterPro" id="IPR009962">
    <property type="entry name" value="DUF1488"/>
</dbReference>
<accession>A0A917KCP0</accession>
<keyword evidence="2" id="KW-1185">Reference proteome</keyword>
<comment type="caution">
    <text evidence="1">The sequence shown here is derived from an EMBL/GenBank/DDBJ whole genome shotgun (WGS) entry which is preliminary data.</text>
</comment>
<organism evidence="1 2">
    <name type="scientific">Neoroseomonas lacus</name>
    <dbReference type="NCBI Taxonomy" id="287609"/>
    <lineage>
        <taxon>Bacteria</taxon>
        <taxon>Pseudomonadati</taxon>
        <taxon>Pseudomonadota</taxon>
        <taxon>Alphaproteobacteria</taxon>
        <taxon>Acetobacterales</taxon>
        <taxon>Acetobacteraceae</taxon>
        <taxon>Neoroseomonas</taxon>
    </lineage>
</organism>
<reference evidence="1" key="1">
    <citation type="journal article" date="2014" name="Int. J. Syst. Evol. Microbiol.">
        <title>Complete genome sequence of Corynebacterium casei LMG S-19264T (=DSM 44701T), isolated from a smear-ripened cheese.</title>
        <authorList>
            <consortium name="US DOE Joint Genome Institute (JGI-PGF)"/>
            <person name="Walter F."/>
            <person name="Albersmeier A."/>
            <person name="Kalinowski J."/>
            <person name="Ruckert C."/>
        </authorList>
    </citation>
    <scope>NUCLEOTIDE SEQUENCE</scope>
    <source>
        <strain evidence="1">CGMCC 1.3617</strain>
    </source>
</reference>
<gene>
    <name evidence="1" type="ORF">GCM10011320_11230</name>
</gene>
<dbReference type="AlphaFoldDB" id="A0A917KCP0"/>